<dbReference type="InterPro" id="IPR024930">
    <property type="entry name" value="Skp_dom_sf"/>
</dbReference>
<dbReference type="SUPFAM" id="SSF111384">
    <property type="entry name" value="OmpH-like"/>
    <property type="match status" value="1"/>
</dbReference>
<dbReference type="InterPro" id="IPR005632">
    <property type="entry name" value="Chaperone_Skp"/>
</dbReference>
<dbReference type="Gene3D" id="3.30.910.20">
    <property type="entry name" value="Skp domain"/>
    <property type="match status" value="1"/>
</dbReference>
<evidence type="ECO:0000256" key="3">
    <source>
        <dbReference type="SAM" id="Coils"/>
    </source>
</evidence>
<dbReference type="KEGG" id="npv:OHM77_02640"/>
<gene>
    <name evidence="4" type="ORF">OHM77_02640</name>
</gene>
<dbReference type="Pfam" id="PF03938">
    <property type="entry name" value="OmpH"/>
    <property type="match status" value="1"/>
</dbReference>
<dbReference type="PANTHER" id="PTHR35089">
    <property type="entry name" value="CHAPERONE PROTEIN SKP"/>
    <property type="match status" value="1"/>
</dbReference>
<feature type="coiled-coil region" evidence="3">
    <location>
        <begin position="45"/>
        <end position="105"/>
    </location>
</feature>
<evidence type="ECO:0000313" key="4">
    <source>
        <dbReference type="EMBL" id="WIM07003.1"/>
    </source>
</evidence>
<reference evidence="4" key="1">
    <citation type="journal article" date="2023" name="Nat. Microbiol.">
        <title>Enrichment and characterization of a nitric oxide-reducing microbial community in a continuous bioreactor.</title>
        <authorList>
            <person name="Garrido-Amador P."/>
            <person name="Stortenbeker N."/>
            <person name="Wessels H.J.C.T."/>
            <person name="Speth D.R."/>
            <person name="Garcia-Heredia I."/>
            <person name="Kartal B."/>
        </authorList>
    </citation>
    <scope>NUCLEOTIDE SEQUENCE</scope>
    <source>
        <strain evidence="4">MAG1</strain>
    </source>
</reference>
<dbReference type="PIRSF" id="PIRSF002094">
    <property type="entry name" value="OMP26_Skp"/>
    <property type="match status" value="1"/>
</dbReference>
<keyword evidence="3" id="KW-0175">Coiled coil</keyword>
<sequence>MAPMLAGLLAVGFALVALPARAEMKIGFVNGQRVINESPQAAKAKKKIEKEFEKRNEDLQKMAKQLQSLQENLEKNAVTLSESDRRGKEREFNDVNREFQRKQREFREDLNLRQNEEMAAIYERANKVIKQIAEAEKFDLILQEAVHFSPRIDITERVLKALSDGSK</sequence>
<dbReference type="EMBL" id="CP107246">
    <property type="protein sequence ID" value="WIM07003.1"/>
    <property type="molecule type" value="Genomic_DNA"/>
</dbReference>
<protein>
    <submittedName>
        <fullName evidence="4">OmpH family outer membrane protein</fullName>
    </submittedName>
</protein>
<dbReference type="PANTHER" id="PTHR35089:SF1">
    <property type="entry name" value="CHAPERONE PROTEIN SKP"/>
    <property type="match status" value="1"/>
</dbReference>
<dbReference type="SMART" id="SM00935">
    <property type="entry name" value="OmpH"/>
    <property type="match status" value="1"/>
</dbReference>
<proteinExistence type="inferred from homology"/>
<accession>A0AA49IZU1</accession>
<dbReference type="GO" id="GO:0051082">
    <property type="term" value="F:unfolded protein binding"/>
    <property type="evidence" value="ECO:0007669"/>
    <property type="project" value="InterPro"/>
</dbReference>
<evidence type="ECO:0000256" key="2">
    <source>
        <dbReference type="PIRNR" id="PIRNR002094"/>
    </source>
</evidence>
<name>A0AA49IZU1_9PROT</name>
<organism evidence="4">
    <name type="scientific">Candidatus Nitricoxidivorans perseverans</name>
    <dbReference type="NCBI Taxonomy" id="2975601"/>
    <lineage>
        <taxon>Bacteria</taxon>
        <taxon>Pseudomonadati</taxon>
        <taxon>Pseudomonadota</taxon>
        <taxon>Betaproteobacteria</taxon>
        <taxon>Nitrosomonadales</taxon>
        <taxon>Sterolibacteriaceae</taxon>
        <taxon>Candidatus Nitricoxidivorans</taxon>
    </lineage>
</organism>
<keyword evidence="1" id="KW-0732">Signal</keyword>
<evidence type="ECO:0000256" key="1">
    <source>
        <dbReference type="ARBA" id="ARBA00022729"/>
    </source>
</evidence>
<comment type="similarity">
    <text evidence="2">Belongs to the skp family.</text>
</comment>
<dbReference type="GO" id="GO:0005829">
    <property type="term" value="C:cytosol"/>
    <property type="evidence" value="ECO:0007669"/>
    <property type="project" value="TreeGrafter"/>
</dbReference>
<dbReference type="AlphaFoldDB" id="A0AA49IZU1"/>
<dbReference type="Proteomes" id="UP001234916">
    <property type="component" value="Chromosome"/>
</dbReference>
<dbReference type="GO" id="GO:0050821">
    <property type="term" value="P:protein stabilization"/>
    <property type="evidence" value="ECO:0007669"/>
    <property type="project" value="TreeGrafter"/>
</dbReference>